<accession>A0ACC0AX11</accession>
<name>A0ACC0AX11_CATRO</name>
<protein>
    <submittedName>
        <fullName evidence="1">Uncharacterized protein</fullName>
    </submittedName>
</protein>
<evidence type="ECO:0000313" key="2">
    <source>
        <dbReference type="Proteomes" id="UP001060085"/>
    </source>
</evidence>
<proteinExistence type="predicted"/>
<organism evidence="1 2">
    <name type="scientific">Catharanthus roseus</name>
    <name type="common">Madagascar periwinkle</name>
    <name type="synonym">Vinca rosea</name>
    <dbReference type="NCBI Taxonomy" id="4058"/>
    <lineage>
        <taxon>Eukaryota</taxon>
        <taxon>Viridiplantae</taxon>
        <taxon>Streptophyta</taxon>
        <taxon>Embryophyta</taxon>
        <taxon>Tracheophyta</taxon>
        <taxon>Spermatophyta</taxon>
        <taxon>Magnoliopsida</taxon>
        <taxon>eudicotyledons</taxon>
        <taxon>Gunneridae</taxon>
        <taxon>Pentapetalae</taxon>
        <taxon>asterids</taxon>
        <taxon>lamiids</taxon>
        <taxon>Gentianales</taxon>
        <taxon>Apocynaceae</taxon>
        <taxon>Rauvolfioideae</taxon>
        <taxon>Vinceae</taxon>
        <taxon>Catharanthinae</taxon>
        <taxon>Catharanthus</taxon>
    </lineage>
</organism>
<dbReference type="Proteomes" id="UP001060085">
    <property type="component" value="Linkage Group LG05"/>
</dbReference>
<sequence length="161" mass="17568">MLFVFYQNQIWWKFKQVGCGFPKQEKIGVSLPPAGGSPTGGTLGLASSGCVTLLLTAGDAGGRPACCSIRVDRCLLCPTETTFPLPAVDWALNLFFDSYGLRPLFLCCCGLSSLLYMEKKKSNKQVSPKLVEVKPVLGKEIIEDIDEEFKEDDAEIPETSP</sequence>
<reference evidence="2" key="1">
    <citation type="journal article" date="2023" name="Nat. Plants">
        <title>Single-cell RNA sequencing provides a high-resolution roadmap for understanding the multicellular compartmentation of specialized metabolism.</title>
        <authorList>
            <person name="Sun S."/>
            <person name="Shen X."/>
            <person name="Li Y."/>
            <person name="Li Y."/>
            <person name="Wang S."/>
            <person name="Li R."/>
            <person name="Zhang H."/>
            <person name="Shen G."/>
            <person name="Guo B."/>
            <person name="Wei J."/>
            <person name="Xu J."/>
            <person name="St-Pierre B."/>
            <person name="Chen S."/>
            <person name="Sun C."/>
        </authorList>
    </citation>
    <scope>NUCLEOTIDE SEQUENCE [LARGE SCALE GENOMIC DNA]</scope>
</reference>
<comment type="caution">
    <text evidence="1">The sequence shown here is derived from an EMBL/GenBank/DDBJ whole genome shotgun (WGS) entry which is preliminary data.</text>
</comment>
<keyword evidence="2" id="KW-1185">Reference proteome</keyword>
<evidence type="ECO:0000313" key="1">
    <source>
        <dbReference type="EMBL" id="KAI5663983.1"/>
    </source>
</evidence>
<gene>
    <name evidence="1" type="ORF">M9H77_23306</name>
</gene>
<dbReference type="EMBL" id="CM044705">
    <property type="protein sequence ID" value="KAI5663983.1"/>
    <property type="molecule type" value="Genomic_DNA"/>
</dbReference>